<dbReference type="Proteomes" id="UP000323386">
    <property type="component" value="Unassembled WGS sequence"/>
</dbReference>
<sequence>MPVHGRQATRTIVHSPLVPVCLPAQSVLCRLLRLFLLCSLRRFVQQTTVATTPTARQQQHTPYSCSRQRGVGQLLALFSFACLPACSVSVRQGHTRSAQWILYMVPTRPPVSPIKDGSCGVWKAHPFSPRRRPARACRVRAGKVATRKWSTILSWAVSTGGPATAGRPQLARPALGDDDSMLIKKAAGRVPQHFDRRRIYLGLGGDRGGAWQYLVSASTYAGLSRRLAQVVWASHCRRRFVLGSRAGN</sequence>
<organism evidence="1 2">
    <name type="scientific">Pseudozyma flocculosa</name>
    <dbReference type="NCBI Taxonomy" id="84751"/>
    <lineage>
        <taxon>Eukaryota</taxon>
        <taxon>Fungi</taxon>
        <taxon>Dikarya</taxon>
        <taxon>Basidiomycota</taxon>
        <taxon>Ustilaginomycotina</taxon>
        <taxon>Ustilaginomycetes</taxon>
        <taxon>Ustilaginales</taxon>
        <taxon>Ustilaginaceae</taxon>
        <taxon>Pseudozyma</taxon>
    </lineage>
</organism>
<dbReference type="AlphaFoldDB" id="A0A5C3F4L4"/>
<proteinExistence type="predicted"/>
<accession>A0A5C3F4L4</accession>
<name>A0A5C3F4L4_9BASI</name>
<evidence type="ECO:0000313" key="1">
    <source>
        <dbReference type="EMBL" id="SPO39454.1"/>
    </source>
</evidence>
<dbReference type="EMBL" id="OOIP01000014">
    <property type="protein sequence ID" value="SPO39454.1"/>
    <property type="molecule type" value="Genomic_DNA"/>
</dbReference>
<gene>
    <name evidence="1" type="ORF">PSFLO_04935</name>
</gene>
<keyword evidence="2" id="KW-1185">Reference proteome</keyword>
<protein>
    <submittedName>
        <fullName evidence="1">Uncharacterized protein</fullName>
    </submittedName>
</protein>
<reference evidence="1 2" key="1">
    <citation type="submission" date="2018-03" db="EMBL/GenBank/DDBJ databases">
        <authorList>
            <person name="Guldener U."/>
        </authorList>
    </citation>
    <scope>NUCLEOTIDE SEQUENCE [LARGE SCALE GENOMIC DNA]</scope>
    <source>
        <strain evidence="1 2">DAOM196992</strain>
    </source>
</reference>
<evidence type="ECO:0000313" key="2">
    <source>
        <dbReference type="Proteomes" id="UP000323386"/>
    </source>
</evidence>